<feature type="compositionally biased region" description="Polar residues" evidence="1">
    <location>
        <begin position="92"/>
        <end position="124"/>
    </location>
</feature>
<dbReference type="Pfam" id="PF01417">
    <property type="entry name" value="ENTH"/>
    <property type="match status" value="1"/>
</dbReference>
<feature type="compositionally biased region" description="Low complexity" evidence="1">
    <location>
        <begin position="419"/>
        <end position="436"/>
    </location>
</feature>
<proteinExistence type="predicted"/>
<feature type="domain" description="ENTH" evidence="2">
    <location>
        <begin position="1"/>
        <end position="88"/>
    </location>
</feature>
<dbReference type="PANTHER" id="PTHR12276:SF110">
    <property type="entry name" value="EPSIN-1-RELATED"/>
    <property type="match status" value="1"/>
</dbReference>
<accession>A0A1R0GLZ5</accession>
<dbReference type="PANTHER" id="PTHR12276">
    <property type="entry name" value="EPSIN/ENT-RELATED"/>
    <property type="match status" value="1"/>
</dbReference>
<evidence type="ECO:0000313" key="3">
    <source>
        <dbReference type="EMBL" id="OLY77906.1"/>
    </source>
</evidence>
<dbReference type="GO" id="GO:0006897">
    <property type="term" value="P:endocytosis"/>
    <property type="evidence" value="ECO:0007669"/>
    <property type="project" value="TreeGrafter"/>
</dbReference>
<dbReference type="OrthoDB" id="4033880at2759"/>
<dbReference type="EMBL" id="LSSL01007585">
    <property type="protein sequence ID" value="OLY77906.1"/>
    <property type="molecule type" value="Genomic_DNA"/>
</dbReference>
<comment type="caution">
    <text evidence="3">The sequence shown here is derived from an EMBL/GenBank/DDBJ whole genome shotgun (WGS) entry which is preliminary data.</text>
</comment>
<evidence type="ECO:0000259" key="2">
    <source>
        <dbReference type="PROSITE" id="PS50942"/>
    </source>
</evidence>
<evidence type="ECO:0000256" key="1">
    <source>
        <dbReference type="SAM" id="MobiDB-lite"/>
    </source>
</evidence>
<feature type="region of interest" description="Disordered" evidence="1">
    <location>
        <begin position="165"/>
        <end position="185"/>
    </location>
</feature>
<dbReference type="AlphaFoldDB" id="A0A1R0GLZ5"/>
<gene>
    <name evidence="3" type="ORF">AYI68_g8057</name>
</gene>
<feature type="region of interest" description="Disordered" evidence="1">
    <location>
        <begin position="537"/>
        <end position="595"/>
    </location>
</feature>
<protein>
    <submittedName>
        <fullName evidence="3">Epsin-3</fullName>
    </submittedName>
</protein>
<dbReference type="GO" id="GO:0005886">
    <property type="term" value="C:plasma membrane"/>
    <property type="evidence" value="ECO:0007669"/>
    <property type="project" value="TreeGrafter"/>
</dbReference>
<dbReference type="GO" id="GO:0005543">
    <property type="term" value="F:phospholipid binding"/>
    <property type="evidence" value="ECO:0007669"/>
    <property type="project" value="TreeGrafter"/>
</dbReference>
<sequence>MEIVDKRLNDKGKYWRHVYKSLILLDHMLRYGSEQVVTYSKQNLYVVKTLKEFQFIDEAGRDRGLNVRQKATDVTDLLTDNEKLKRIRNGISKGTQPQSRTGSTNRQARNDNSYSDSNSQPNRSYENEEERQLKLAIQESEKEAIKRMIPENYDEDKELEKALKESVALSKNETSIPDDSNFNRPSNENASNLLLDLGDAWSMPQPNSAPNVNQMNQQFTNPNIGFNFSNGNFNQNDNVFGYNQPLPNNVQGNQITQFDQFNPNSNPSSAVQPGVAINRISTWDNGPDLLGLNMQNNSQQPVMSSNGTYNPFTNSGASSHPFSATGSFGNVFDGGSLAKPLPAGVDLSGPSAKLAEIARNSEKIDPFANLATLSSSGGAMKSTQSSTSNPFASSTSQLDSFNTGPSNLLNSGSPFANNSNQQSSTGFTGSSNTFGQDSNPLNTFSNGSSAVNPSVFSSTQNINSTQFSANPFSSTNQNGSLMNDSTQNFNMLTSNQQSSNLGQLSYGNSNANVPNQTMGNVGLQGSQQSSASVLFGQQTNSYNPNDPFGVTSNSMSPFGNTSHTQQQNLMNQNNYGNSQGNTQNPNLGGGANLFL</sequence>
<feature type="compositionally biased region" description="Polar residues" evidence="1">
    <location>
        <begin position="169"/>
        <end position="185"/>
    </location>
</feature>
<dbReference type="PROSITE" id="PS50942">
    <property type="entry name" value="ENTH"/>
    <property type="match status" value="1"/>
</dbReference>
<dbReference type="STRING" id="133383.A0A1R0GLZ5"/>
<evidence type="ECO:0000313" key="4">
    <source>
        <dbReference type="Proteomes" id="UP000187455"/>
    </source>
</evidence>
<reference evidence="3 4" key="1">
    <citation type="journal article" date="2016" name="Mol. Biol. Evol.">
        <title>Genome-Wide Survey of Gut Fungi (Harpellales) Reveals the First Horizontally Transferred Ubiquitin Gene from a Mosquito Host.</title>
        <authorList>
            <person name="Wang Y."/>
            <person name="White M.M."/>
            <person name="Kvist S."/>
            <person name="Moncalvo J.M."/>
        </authorList>
    </citation>
    <scope>NUCLEOTIDE SEQUENCE [LARGE SCALE GENOMIC DNA]</scope>
    <source>
        <strain evidence="3 4">ALG-7-W6</strain>
    </source>
</reference>
<feature type="compositionally biased region" description="Low complexity" evidence="1">
    <location>
        <begin position="382"/>
        <end position="396"/>
    </location>
</feature>
<dbReference type="GO" id="GO:0030276">
    <property type="term" value="F:clathrin binding"/>
    <property type="evidence" value="ECO:0007669"/>
    <property type="project" value="TreeGrafter"/>
</dbReference>
<dbReference type="InterPro" id="IPR008942">
    <property type="entry name" value="ENTH_VHS"/>
</dbReference>
<keyword evidence="4" id="KW-1185">Reference proteome</keyword>
<dbReference type="InterPro" id="IPR013809">
    <property type="entry name" value="ENTH"/>
</dbReference>
<feature type="compositionally biased region" description="Polar residues" evidence="1">
    <location>
        <begin position="437"/>
        <end position="446"/>
    </location>
</feature>
<dbReference type="GO" id="GO:0030125">
    <property type="term" value="C:clathrin vesicle coat"/>
    <property type="evidence" value="ECO:0007669"/>
    <property type="project" value="TreeGrafter"/>
</dbReference>
<dbReference type="SUPFAM" id="SSF48464">
    <property type="entry name" value="ENTH/VHS domain"/>
    <property type="match status" value="1"/>
</dbReference>
<feature type="region of interest" description="Disordered" evidence="1">
    <location>
        <begin position="467"/>
        <end position="487"/>
    </location>
</feature>
<feature type="region of interest" description="Disordered" evidence="1">
    <location>
        <begin position="87"/>
        <end position="133"/>
    </location>
</feature>
<dbReference type="SMART" id="SM00273">
    <property type="entry name" value="ENTH"/>
    <property type="match status" value="1"/>
</dbReference>
<feature type="compositionally biased region" description="Polar residues" evidence="1">
    <location>
        <begin position="397"/>
        <end position="418"/>
    </location>
</feature>
<organism evidence="3 4">
    <name type="scientific">Smittium mucronatum</name>
    <dbReference type="NCBI Taxonomy" id="133383"/>
    <lineage>
        <taxon>Eukaryota</taxon>
        <taxon>Fungi</taxon>
        <taxon>Fungi incertae sedis</taxon>
        <taxon>Zoopagomycota</taxon>
        <taxon>Kickxellomycotina</taxon>
        <taxon>Harpellomycetes</taxon>
        <taxon>Harpellales</taxon>
        <taxon>Legeriomycetaceae</taxon>
        <taxon>Smittium</taxon>
    </lineage>
</organism>
<name>A0A1R0GLZ5_9FUNG</name>
<feature type="region of interest" description="Disordered" evidence="1">
    <location>
        <begin position="375"/>
        <end position="446"/>
    </location>
</feature>
<dbReference type="Proteomes" id="UP000187455">
    <property type="component" value="Unassembled WGS sequence"/>
</dbReference>
<feature type="compositionally biased region" description="Polar residues" evidence="1">
    <location>
        <begin position="537"/>
        <end position="586"/>
    </location>
</feature>
<dbReference type="GO" id="GO:0005768">
    <property type="term" value="C:endosome"/>
    <property type="evidence" value="ECO:0007669"/>
    <property type="project" value="TreeGrafter"/>
</dbReference>
<dbReference type="Gene3D" id="1.25.40.90">
    <property type="match status" value="1"/>
</dbReference>